<dbReference type="AlphaFoldDB" id="A0A0C1GKH5"/>
<evidence type="ECO:0000313" key="1">
    <source>
        <dbReference type="EMBL" id="KIC06990.1"/>
    </source>
</evidence>
<evidence type="ECO:0000313" key="2">
    <source>
        <dbReference type="Proteomes" id="UP000031390"/>
    </source>
</evidence>
<dbReference type="Proteomes" id="UP000031390">
    <property type="component" value="Unassembled WGS sequence"/>
</dbReference>
<dbReference type="PATRIC" id="fig|1056807.3.peg.1565"/>
<dbReference type="EMBL" id="JUFZ01000074">
    <property type="protein sequence ID" value="KIC06990.1"/>
    <property type="molecule type" value="Genomic_DNA"/>
</dbReference>
<gene>
    <name evidence="1" type="ORF">MCC93_16290</name>
</gene>
<sequence>MPNRVIPAQAGIQTLVFQEYLKIAAIPNLWIPACAGMTMWSVLI</sequence>
<protein>
    <submittedName>
        <fullName evidence="1">Uncharacterized protein</fullName>
    </submittedName>
</protein>
<reference evidence="1 2" key="1">
    <citation type="submission" date="2014-12" db="EMBL/GenBank/DDBJ databases">
        <title>Genome sequence of Morococcus cerebrosus.</title>
        <authorList>
            <person name="Shin S.-K."/>
            <person name="Yi H."/>
        </authorList>
    </citation>
    <scope>NUCLEOTIDE SEQUENCE [LARGE SCALE GENOMIC DNA]</scope>
    <source>
        <strain evidence="1 2">CIP 81.93</strain>
    </source>
</reference>
<name>A0A0C1GKH5_9NEIS</name>
<accession>A0A0C1GKH5</accession>
<organism evidence="1 2">
    <name type="scientific">Morococcus cerebrosus</name>
    <dbReference type="NCBI Taxonomy" id="1056807"/>
    <lineage>
        <taxon>Bacteria</taxon>
        <taxon>Pseudomonadati</taxon>
        <taxon>Pseudomonadota</taxon>
        <taxon>Betaproteobacteria</taxon>
        <taxon>Neisseriales</taxon>
        <taxon>Neisseriaceae</taxon>
        <taxon>Morococcus</taxon>
    </lineage>
</organism>
<comment type="caution">
    <text evidence="1">The sequence shown here is derived from an EMBL/GenBank/DDBJ whole genome shotgun (WGS) entry which is preliminary data.</text>
</comment>
<proteinExistence type="predicted"/>